<dbReference type="AlphaFoldDB" id="A0A915ZBE6"/>
<dbReference type="OrthoDB" id="6718656at2759"/>
<evidence type="ECO:0000313" key="2">
    <source>
        <dbReference type="Proteomes" id="UP000684084"/>
    </source>
</evidence>
<name>A0A915ZBE6_9GLOM</name>
<reference evidence="1" key="1">
    <citation type="submission" date="2020-05" db="EMBL/GenBank/DDBJ databases">
        <authorList>
            <person name="Rincon C."/>
            <person name="Sanders R I."/>
            <person name="Robbins C."/>
            <person name="Chaturvedi A."/>
        </authorList>
    </citation>
    <scope>NUCLEOTIDE SEQUENCE</scope>
    <source>
        <strain evidence="1">CHB12</strain>
    </source>
</reference>
<protein>
    <submittedName>
        <fullName evidence="1">Uncharacterized protein</fullName>
    </submittedName>
</protein>
<comment type="caution">
    <text evidence="1">The sequence shown here is derived from an EMBL/GenBank/DDBJ whole genome shotgun (WGS) entry which is preliminary data.</text>
</comment>
<accession>A0A915ZBE6</accession>
<gene>
    <name evidence="1" type="ORF">CHRIB12_LOCUS11818</name>
</gene>
<dbReference type="EMBL" id="CAGKOT010000025">
    <property type="protein sequence ID" value="CAB5368604.1"/>
    <property type="molecule type" value="Genomic_DNA"/>
</dbReference>
<dbReference type="VEuPathDB" id="FungiDB:RhiirFUN_009667"/>
<sequence>MLLSKRNSINNNSYNNDDKIKKIEGIFKSSDYDLDKDERKLKYKDYNIILCEKCNEKFNRDWHCRKCYINETEEGKHPKGGFAEVYSATWTNGRIEKWDHGSNIWKRIPKRVKIFEKVSKLLL</sequence>
<evidence type="ECO:0000313" key="1">
    <source>
        <dbReference type="EMBL" id="CAB5368604.1"/>
    </source>
</evidence>
<proteinExistence type="predicted"/>
<dbReference type="Proteomes" id="UP000684084">
    <property type="component" value="Unassembled WGS sequence"/>
</dbReference>
<organism evidence="1 2">
    <name type="scientific">Rhizophagus irregularis</name>
    <dbReference type="NCBI Taxonomy" id="588596"/>
    <lineage>
        <taxon>Eukaryota</taxon>
        <taxon>Fungi</taxon>
        <taxon>Fungi incertae sedis</taxon>
        <taxon>Mucoromycota</taxon>
        <taxon>Glomeromycotina</taxon>
        <taxon>Glomeromycetes</taxon>
        <taxon>Glomerales</taxon>
        <taxon>Glomeraceae</taxon>
        <taxon>Rhizophagus</taxon>
    </lineage>
</organism>